<keyword evidence="3" id="KW-1185">Reference proteome</keyword>
<feature type="transmembrane region" description="Helical" evidence="1">
    <location>
        <begin position="912"/>
        <end position="935"/>
    </location>
</feature>
<reference evidence="2 3" key="1">
    <citation type="journal article" date="2011" name="Genome Res.">
        <title>Phylogeny-wide analysis of social amoeba genomes highlights ancient origins for complex intercellular communication.</title>
        <authorList>
            <person name="Heidel A.J."/>
            <person name="Lawal H.M."/>
            <person name="Felder M."/>
            <person name="Schilde C."/>
            <person name="Helps N.R."/>
            <person name="Tunggal B."/>
            <person name="Rivero F."/>
            <person name="John U."/>
            <person name="Schleicher M."/>
            <person name="Eichinger L."/>
            <person name="Platzer M."/>
            <person name="Noegel A.A."/>
            <person name="Schaap P."/>
            <person name="Gloeckner G."/>
        </authorList>
    </citation>
    <scope>NUCLEOTIDE SEQUENCE [LARGE SCALE GENOMIC DNA]</scope>
    <source>
        <strain evidence="3">ATCC 26659 / Pp 5 / PN500</strain>
    </source>
</reference>
<keyword evidence="1" id="KW-0812">Transmembrane</keyword>
<dbReference type="SUPFAM" id="SSF57184">
    <property type="entry name" value="Growth factor receptor domain"/>
    <property type="match status" value="1"/>
</dbReference>
<feature type="transmembrane region" description="Helical" evidence="1">
    <location>
        <begin position="1049"/>
        <end position="1069"/>
    </location>
</feature>
<dbReference type="InterPro" id="IPR011050">
    <property type="entry name" value="Pectin_lyase_fold/virulence"/>
</dbReference>
<organism evidence="2 3">
    <name type="scientific">Heterostelium pallidum (strain ATCC 26659 / Pp 5 / PN500)</name>
    <name type="common">Cellular slime mold</name>
    <name type="synonym">Polysphondylium pallidum</name>
    <dbReference type="NCBI Taxonomy" id="670386"/>
    <lineage>
        <taxon>Eukaryota</taxon>
        <taxon>Amoebozoa</taxon>
        <taxon>Evosea</taxon>
        <taxon>Eumycetozoa</taxon>
        <taxon>Dictyostelia</taxon>
        <taxon>Acytosteliales</taxon>
        <taxon>Acytosteliaceae</taxon>
        <taxon>Heterostelium</taxon>
    </lineage>
</organism>
<dbReference type="Gene3D" id="2.160.20.10">
    <property type="entry name" value="Single-stranded right-handed beta-helix, Pectin lyase-like"/>
    <property type="match status" value="1"/>
</dbReference>
<dbReference type="EMBL" id="ADBJ01000038">
    <property type="protein sequence ID" value="EFA78115.1"/>
    <property type="molecule type" value="Genomic_DNA"/>
</dbReference>
<feature type="transmembrane region" description="Helical" evidence="1">
    <location>
        <begin position="1003"/>
        <end position="1023"/>
    </location>
</feature>
<comment type="caution">
    <text evidence="2">The sequence shown here is derived from an EMBL/GenBank/DDBJ whole genome shotgun (WGS) entry which is preliminary data.</text>
</comment>
<dbReference type="OMA" id="IRWEKQY"/>
<dbReference type="PANTHER" id="PTHR11319:SF34">
    <property type="entry name" value="TRANSMEMBRANE PROTEIN"/>
    <property type="match status" value="1"/>
</dbReference>
<dbReference type="InParanoid" id="D3BJN5"/>
<dbReference type="AlphaFoldDB" id="D3BJN5"/>
<evidence type="ECO:0000256" key="1">
    <source>
        <dbReference type="SAM" id="Phobius"/>
    </source>
</evidence>
<feature type="transmembrane region" description="Helical" evidence="1">
    <location>
        <begin position="1075"/>
        <end position="1092"/>
    </location>
</feature>
<dbReference type="STRING" id="670386.D3BJN5"/>
<accession>D3BJN5</accession>
<dbReference type="Proteomes" id="UP000001396">
    <property type="component" value="Unassembled WGS sequence"/>
</dbReference>
<evidence type="ECO:0000313" key="2">
    <source>
        <dbReference type="EMBL" id="EFA78115.1"/>
    </source>
</evidence>
<keyword evidence="1" id="KW-0472">Membrane</keyword>
<dbReference type="InterPro" id="IPR012334">
    <property type="entry name" value="Pectin_lyas_fold"/>
</dbReference>
<feature type="transmembrane region" description="Helical" evidence="1">
    <location>
        <begin position="1104"/>
        <end position="1121"/>
    </location>
</feature>
<dbReference type="SUPFAM" id="SSF51126">
    <property type="entry name" value="Pectin lyase-like"/>
    <property type="match status" value="2"/>
</dbReference>
<gene>
    <name evidence="2" type="ORF">PPL_08763</name>
</gene>
<name>D3BJN5_HETP5</name>
<evidence type="ECO:0000313" key="3">
    <source>
        <dbReference type="Proteomes" id="UP000001396"/>
    </source>
</evidence>
<keyword evidence="1" id="KW-1133">Transmembrane helix</keyword>
<dbReference type="RefSeq" id="XP_020430241.1">
    <property type="nucleotide sequence ID" value="XM_020579566.1"/>
</dbReference>
<dbReference type="GeneID" id="31364240"/>
<dbReference type="PANTHER" id="PTHR11319">
    <property type="entry name" value="G PROTEIN-COUPLED RECEPTOR-RELATED"/>
    <property type="match status" value="1"/>
</dbReference>
<proteinExistence type="predicted"/>
<dbReference type="InterPro" id="IPR009030">
    <property type="entry name" value="Growth_fac_rcpt_cys_sf"/>
</dbReference>
<feature type="transmembrane region" description="Helical" evidence="1">
    <location>
        <begin position="834"/>
        <end position="850"/>
    </location>
</feature>
<sequence length="1144" mass="126975">MYRNTDNFALLLSGLEIKRIQKTRLARDFYVDASGGSDRIGNGTKESPFSSIGMALAWIQPLHTIYVSDGVYCGYNMNSKIVDSVSIVGQSSGGTVLNGLGKIYPFKVTGTNLIFKVSTLSIVYCYTSNSTYGGAIILLNGGNNTGVLENLLLYNNADFSNRGSITLRENASLNITGCQFRNNSNSDYNQNPTIGVASLSNSHVVTYLNIFNSVFNNDNNYLYVDFASSIVIDSSVFIGNHDDLNSCSCSIFRSNLVIRNCSFSESLSGQICLTNSTSYVSNSYFKDNYFNFYATQSTLEVHNSEIHFMHSSQGGVMMLSKNSYAHLYNCSVSSTSVYTSPNLMFSMSQSTLLVNSSLLVGGKGTMFSTLQGDLQLVDAIIRDTQCLLISASQTKIRLSNSQFLNSTYFDEVFKFNTILEQYNGAYVLIIDCLFQDIYGYIKAVNSRLIIHNSKLINSGKFFDIDKSTSLNLEDCQFISNFGPIFVLNGPRVHFFNCTFQYNYGSEGSIIQGSNNLFLEAANCTFESNIALSQGGIAVIGDQSTLNFLFCTFRNNTSLYNGGIIYAGSLNTILFYFTILDSNTAKNGGGSIVYFIEKLPIFGNCTLTNNNAYFGGIIASNPTHLQLASGEFPSVIVSRETIFSGIIRIGNNLNQIYPNPSYNHLRVYLMVNGNTIATVPFEDGYANFTNIVIYGQVGGFSTVIFSCNESSLEPLTIPYNVTIMPCNPGYYPIDSSTKCAECPPGSYGYNGNICISCPQNALCEGGDQVSTRPGYWFDENQFPRVIYDCDQSSHCLANNTCLEHTFGVLCSSCNNTEQYYSWFGGCIECTQTNKLVIAIVIIGMILLVLWSHKSDSSSGLMNIVVYFAQTIMVLSKGVNFSILSLLNLQLESGGSSIIGSICPGPFDYYERHYMTFLVFPAVIFILLIFTLIITIIRKFKPNDQPIFPRQFGSFVKLLMNIYSPISTATFTIFFCQQIGIGNSVLVTDSSVQCSGNQYRTALKISYSMLIVVLGIPMIIFILLFKNRKHNNDASIIRTYGAFILKYKTSYYYWDVILLFRRLVIVLVSIMDQDTPIRSFLLIGVSLISVLLQLKHSPFISEGDNQLELVSLILIFISCIYLGNEIESYLEDWIIIVCFNENEEID</sequence>
<protein>
    <submittedName>
        <fullName evidence="2">Pol</fullName>
    </submittedName>
</protein>